<dbReference type="Proteomes" id="UP000298416">
    <property type="component" value="Unassembled WGS sequence"/>
</dbReference>
<evidence type="ECO:0000259" key="16">
    <source>
        <dbReference type="PROSITE" id="PS50909"/>
    </source>
</evidence>
<dbReference type="GO" id="GO:0005737">
    <property type="term" value="C:cytoplasm"/>
    <property type="evidence" value="ECO:0007669"/>
    <property type="project" value="UniProtKB-ARBA"/>
</dbReference>
<feature type="compositionally biased region" description="Polar residues" evidence="13">
    <location>
        <begin position="337"/>
        <end position="355"/>
    </location>
</feature>
<evidence type="ECO:0000256" key="3">
    <source>
        <dbReference type="ARBA" id="ARBA00012486"/>
    </source>
</evidence>
<evidence type="ECO:0000313" key="17">
    <source>
        <dbReference type="EMBL" id="KAG6420340.1"/>
    </source>
</evidence>
<feature type="region of interest" description="Disordered" evidence="13">
    <location>
        <begin position="390"/>
        <end position="423"/>
    </location>
</feature>
<dbReference type="GO" id="GO:0007031">
    <property type="term" value="P:peroxisome organization"/>
    <property type="evidence" value="ECO:0007669"/>
    <property type="project" value="UniProtKB-KW"/>
</dbReference>
<keyword evidence="5" id="KW-0962">Peroxisome biogenesis</keyword>
<feature type="compositionally biased region" description="Low complexity" evidence="13">
    <location>
        <begin position="356"/>
        <end position="366"/>
    </location>
</feature>
<dbReference type="Pfam" id="PF00790">
    <property type="entry name" value="VHS"/>
    <property type="match status" value="1"/>
</dbReference>
<dbReference type="SMART" id="SM00288">
    <property type="entry name" value="VHS"/>
    <property type="match status" value="1"/>
</dbReference>
<dbReference type="Pfam" id="PF00179">
    <property type="entry name" value="UQ_con"/>
    <property type="match status" value="1"/>
</dbReference>
<dbReference type="SUPFAM" id="SSF48464">
    <property type="entry name" value="ENTH/VHS domain"/>
    <property type="match status" value="1"/>
</dbReference>
<dbReference type="SUPFAM" id="SSF89009">
    <property type="entry name" value="GAT-like domain"/>
    <property type="match status" value="1"/>
</dbReference>
<dbReference type="InterPro" id="IPR023313">
    <property type="entry name" value="UBQ-conjugating_AS"/>
</dbReference>
<dbReference type="Gene3D" id="1.20.58.160">
    <property type="match status" value="1"/>
</dbReference>
<dbReference type="Gene3D" id="1.25.40.90">
    <property type="match status" value="1"/>
</dbReference>
<evidence type="ECO:0000259" key="15">
    <source>
        <dbReference type="PROSITE" id="PS50179"/>
    </source>
</evidence>
<evidence type="ECO:0000256" key="4">
    <source>
        <dbReference type="ARBA" id="ARBA00022448"/>
    </source>
</evidence>
<proteinExistence type="inferred from homology"/>
<dbReference type="InterPro" id="IPR002014">
    <property type="entry name" value="VHS_dom"/>
</dbReference>
<dbReference type="FunFam" id="3.10.110.10:FF:000044">
    <property type="entry name" value="protein PEROXIN-4 isoform X1"/>
    <property type="match status" value="1"/>
</dbReference>
<dbReference type="GO" id="GO:0005524">
    <property type="term" value="F:ATP binding"/>
    <property type="evidence" value="ECO:0007669"/>
    <property type="project" value="UniProtKB-KW"/>
</dbReference>
<dbReference type="PROSITE" id="PS00183">
    <property type="entry name" value="UBC_1"/>
    <property type="match status" value="1"/>
</dbReference>
<feature type="domain" description="GAT" evidence="16">
    <location>
        <begin position="136"/>
        <end position="224"/>
    </location>
</feature>
<reference evidence="17" key="2">
    <citation type="submission" date="2020-08" db="EMBL/GenBank/DDBJ databases">
        <title>Plant Genome Project.</title>
        <authorList>
            <person name="Zhang R.-G."/>
        </authorList>
    </citation>
    <scope>NUCLEOTIDE SEQUENCE</scope>
    <source>
        <strain evidence="17">Huo1</strain>
        <tissue evidence="17">Leaf</tissue>
    </source>
</reference>
<dbReference type="GO" id="GO:0016020">
    <property type="term" value="C:membrane"/>
    <property type="evidence" value="ECO:0007669"/>
    <property type="project" value="UniProtKB-SubCell"/>
</dbReference>
<reference evidence="17" key="1">
    <citation type="submission" date="2018-01" db="EMBL/GenBank/DDBJ databases">
        <authorList>
            <person name="Mao J.F."/>
        </authorList>
    </citation>
    <scope>NUCLEOTIDE SEQUENCE</scope>
    <source>
        <strain evidence="17">Huo1</strain>
        <tissue evidence="17">Leaf</tissue>
    </source>
</reference>
<keyword evidence="6" id="KW-0808">Transferase</keyword>
<feature type="domain" description="VHS" evidence="15">
    <location>
        <begin position="9"/>
        <end position="94"/>
    </location>
</feature>
<dbReference type="GO" id="GO:0043328">
    <property type="term" value="P:protein transport to vacuole involved in ubiquitin-dependent protein catabolic process via the multivesicular body sorting pathway"/>
    <property type="evidence" value="ECO:0007669"/>
    <property type="project" value="InterPro"/>
</dbReference>
<dbReference type="PROSITE" id="PS50179">
    <property type="entry name" value="VHS"/>
    <property type="match status" value="1"/>
</dbReference>
<dbReference type="Pfam" id="PF03127">
    <property type="entry name" value="GAT"/>
    <property type="match status" value="1"/>
</dbReference>
<comment type="similarity">
    <text evidence="2">Belongs to the TOM1 family.</text>
</comment>
<dbReference type="SMART" id="SM00212">
    <property type="entry name" value="UBCc"/>
    <property type="match status" value="1"/>
</dbReference>
<evidence type="ECO:0000256" key="9">
    <source>
        <dbReference type="ARBA" id="ARBA00022840"/>
    </source>
</evidence>
<dbReference type="AlphaFoldDB" id="A0A8X8XUP6"/>
<accession>A0A8X8XUP6</accession>
<protein>
    <recommendedName>
        <fullName evidence="3">E2 ubiquitin-conjugating enzyme</fullName>
        <ecNumber evidence="3">2.3.2.23</ecNumber>
    </recommendedName>
</protein>
<dbReference type="PANTHER" id="PTHR45898:SF4">
    <property type="entry name" value="TARGET OF MYB PROTEIN 1"/>
    <property type="match status" value="1"/>
</dbReference>
<dbReference type="Gene3D" id="3.10.110.10">
    <property type="entry name" value="Ubiquitin Conjugating Enzyme"/>
    <property type="match status" value="1"/>
</dbReference>
<feature type="active site" description="Glycyl thioester intermediate" evidence="12">
    <location>
        <position position="681"/>
    </location>
</feature>
<evidence type="ECO:0000259" key="14">
    <source>
        <dbReference type="PROSITE" id="PS50127"/>
    </source>
</evidence>
<dbReference type="InterPro" id="IPR008942">
    <property type="entry name" value="ENTH_VHS"/>
</dbReference>
<dbReference type="CDD" id="cd03561">
    <property type="entry name" value="VHS"/>
    <property type="match status" value="1"/>
</dbReference>
<evidence type="ECO:0000256" key="13">
    <source>
        <dbReference type="SAM" id="MobiDB-lite"/>
    </source>
</evidence>
<evidence type="ECO:0000256" key="10">
    <source>
        <dbReference type="ARBA" id="ARBA00022927"/>
    </source>
</evidence>
<comment type="subcellular location">
    <subcellularLocation>
        <location evidence="1">Membrane</location>
        <topology evidence="1">Peripheral membrane protein</topology>
    </subcellularLocation>
</comment>
<keyword evidence="4" id="KW-0813">Transport</keyword>
<keyword evidence="18" id="KW-1185">Reference proteome</keyword>
<dbReference type="GO" id="GO:0061631">
    <property type="term" value="F:ubiquitin conjugating enzyme activity"/>
    <property type="evidence" value="ECO:0007669"/>
    <property type="project" value="UniProtKB-EC"/>
</dbReference>
<feature type="region of interest" description="Disordered" evidence="13">
    <location>
        <begin position="337"/>
        <end position="377"/>
    </location>
</feature>
<feature type="domain" description="UBC core" evidence="14">
    <location>
        <begin position="594"/>
        <end position="744"/>
    </location>
</feature>
<evidence type="ECO:0000256" key="5">
    <source>
        <dbReference type="ARBA" id="ARBA00022593"/>
    </source>
</evidence>
<dbReference type="InterPro" id="IPR000608">
    <property type="entry name" value="UBC"/>
</dbReference>
<dbReference type="GO" id="GO:0035091">
    <property type="term" value="F:phosphatidylinositol binding"/>
    <property type="evidence" value="ECO:0007669"/>
    <property type="project" value="InterPro"/>
</dbReference>
<dbReference type="CDD" id="cd14231">
    <property type="entry name" value="GAT_GGA-like_plant"/>
    <property type="match status" value="1"/>
</dbReference>
<comment type="caution">
    <text evidence="17">The sequence shown here is derived from an EMBL/GenBank/DDBJ whole genome shotgun (WGS) entry which is preliminary data.</text>
</comment>
<dbReference type="EC" id="2.3.2.23" evidence="3"/>
<keyword evidence="10" id="KW-0653">Protein transport</keyword>
<evidence type="ECO:0000256" key="2">
    <source>
        <dbReference type="ARBA" id="ARBA00007708"/>
    </source>
</evidence>
<dbReference type="PROSITE" id="PS50909">
    <property type="entry name" value="GAT"/>
    <property type="match status" value="1"/>
</dbReference>
<organism evidence="17">
    <name type="scientific">Salvia splendens</name>
    <name type="common">Scarlet sage</name>
    <dbReference type="NCBI Taxonomy" id="180675"/>
    <lineage>
        <taxon>Eukaryota</taxon>
        <taxon>Viridiplantae</taxon>
        <taxon>Streptophyta</taxon>
        <taxon>Embryophyta</taxon>
        <taxon>Tracheophyta</taxon>
        <taxon>Spermatophyta</taxon>
        <taxon>Magnoliopsida</taxon>
        <taxon>eudicotyledons</taxon>
        <taxon>Gunneridae</taxon>
        <taxon>Pentapetalae</taxon>
        <taxon>asterids</taxon>
        <taxon>lamiids</taxon>
        <taxon>Lamiales</taxon>
        <taxon>Lamiaceae</taxon>
        <taxon>Nepetoideae</taxon>
        <taxon>Mentheae</taxon>
        <taxon>Salviinae</taxon>
        <taxon>Salvia</taxon>
        <taxon>Salvia subgen. Calosphace</taxon>
        <taxon>core Calosphace</taxon>
    </lineage>
</organism>
<gene>
    <name evidence="17" type="ORF">SASPL_116865</name>
</gene>
<feature type="compositionally biased region" description="Polar residues" evidence="13">
    <location>
        <begin position="390"/>
        <end position="405"/>
    </location>
</feature>
<evidence type="ECO:0000313" key="18">
    <source>
        <dbReference type="Proteomes" id="UP000298416"/>
    </source>
</evidence>
<dbReference type="EMBL" id="PNBA02000006">
    <property type="protein sequence ID" value="KAG6420340.1"/>
    <property type="molecule type" value="Genomic_DNA"/>
</dbReference>
<feature type="compositionally biased region" description="Polar residues" evidence="13">
    <location>
        <begin position="368"/>
        <end position="377"/>
    </location>
</feature>
<evidence type="ECO:0000256" key="8">
    <source>
        <dbReference type="ARBA" id="ARBA00022786"/>
    </source>
</evidence>
<feature type="region of interest" description="Disordered" evidence="13">
    <location>
        <begin position="109"/>
        <end position="140"/>
    </location>
</feature>
<dbReference type="PROSITE" id="PS50127">
    <property type="entry name" value="UBC_2"/>
    <property type="match status" value="1"/>
</dbReference>
<sequence length="748" mass="82415">MVNAMVERATSDMLIGPDWARNIEICDICNADPAQAKDVVKGIKNRLRSKRPRVQLLALTLLETIVKNCGDIVHMLVAERELPREMVKIAKKKRLGAVFPRISETSMPVFAPPSNPHNIGNSESRPPPADSSVEPEFPTLSPTEIENARGILDVLAEMLNTIGPDNKEEVKQDLIIDLVKKCRTYKLRVVHLVNSTTDESLLCQGLALNDDLQRILAKHESISSGSIPVQSENKKPQPAQALVNIDAPLIDTGDKQSEKGSIFESNLEGQLLLTLTAPPATNNQLTTTAKVDLLSGDDLNLLTADSLALVPLSEPQPPSPVASQKNILALVDMYPQSDIQSSNPNRQAHSSLPHFQQQNNGQSPQPSLLPNGSASNPLVAQHDQLTYSQGPAFTWNGQMNQQQLPDSPIYGSESSSAFPPPPWEAQLDNSISAISQPQESQVTQAAANGFQPLPSGAYIPRPETESNNPVVRPYIYSSHLSNQMMGGMQPMGVYHQPMQIDHMGYTYPQQMYNNQMASYGYGYSPEQMHNAQYLEQNMSGLSLRDSSAASYNASALAYVPSGKPMKPEDKLFKDLVDITIYKPAKATVGLIMQASRARLFKEYKEVHREKSADPDIQLVCDDSNIFKWTALIKGSSETPYEGGIFQLLFTVPEHYPLQPPQVRFLTKIFHPNVHFKTGEICLDILKNAWSPAWTLLSVCRAIIALMGHPEPDSPLNCDSGNLLQSGDILGYQSMARMYTRLAAMPKKL</sequence>
<keyword evidence="11" id="KW-0472">Membrane</keyword>
<evidence type="ECO:0000256" key="1">
    <source>
        <dbReference type="ARBA" id="ARBA00004170"/>
    </source>
</evidence>
<dbReference type="GO" id="GO:0043130">
    <property type="term" value="F:ubiquitin binding"/>
    <property type="evidence" value="ECO:0007669"/>
    <property type="project" value="InterPro"/>
</dbReference>
<dbReference type="InterPro" id="IPR016135">
    <property type="entry name" value="UBQ-conjugating_enzyme/RWD"/>
</dbReference>
<dbReference type="InterPro" id="IPR038425">
    <property type="entry name" value="GAT_sf"/>
</dbReference>
<name>A0A8X8XUP6_SALSN</name>
<evidence type="ECO:0000256" key="7">
    <source>
        <dbReference type="ARBA" id="ARBA00022741"/>
    </source>
</evidence>
<evidence type="ECO:0000256" key="11">
    <source>
        <dbReference type="ARBA" id="ARBA00023136"/>
    </source>
</evidence>
<evidence type="ECO:0000256" key="6">
    <source>
        <dbReference type="ARBA" id="ARBA00022679"/>
    </source>
</evidence>
<dbReference type="InterPro" id="IPR004152">
    <property type="entry name" value="GAT_dom"/>
</dbReference>
<dbReference type="InterPro" id="IPR044836">
    <property type="entry name" value="TOL_plant"/>
</dbReference>
<dbReference type="CDD" id="cd23812">
    <property type="entry name" value="UBCc_ScPEX4-like"/>
    <property type="match status" value="1"/>
</dbReference>
<dbReference type="PANTHER" id="PTHR45898">
    <property type="entry name" value="TOM1-LIKE PROTEIN"/>
    <property type="match status" value="1"/>
</dbReference>
<evidence type="ECO:0000256" key="12">
    <source>
        <dbReference type="PROSITE-ProRule" id="PRU10133"/>
    </source>
</evidence>
<keyword evidence="9" id="KW-0067">ATP-binding</keyword>
<dbReference type="SUPFAM" id="SSF54495">
    <property type="entry name" value="UBC-like"/>
    <property type="match status" value="1"/>
</dbReference>
<keyword evidence="7" id="KW-0547">Nucleotide-binding</keyword>
<keyword evidence="8" id="KW-0833">Ubl conjugation pathway</keyword>